<keyword evidence="2" id="KW-0326">Glycosidase</keyword>
<organism evidence="2 3">
    <name type="scientific">Spiroplasma taiwanense CT-1</name>
    <dbReference type="NCBI Taxonomy" id="1276220"/>
    <lineage>
        <taxon>Bacteria</taxon>
        <taxon>Bacillati</taxon>
        <taxon>Mycoplasmatota</taxon>
        <taxon>Mollicutes</taxon>
        <taxon>Entomoplasmatales</taxon>
        <taxon>Spiroplasmataceae</taxon>
        <taxon>Spiroplasma</taxon>
    </lineage>
</organism>
<dbReference type="PATRIC" id="fig|1276220.3.peg.435"/>
<dbReference type="GO" id="GO:0046872">
    <property type="term" value="F:metal ion binding"/>
    <property type="evidence" value="ECO:0007669"/>
    <property type="project" value="UniProtKB-KW"/>
</dbReference>
<keyword evidence="2" id="KW-0378">Hydrolase</keyword>
<dbReference type="InterPro" id="IPR052891">
    <property type="entry name" value="DNA-3mA_glycosylase"/>
</dbReference>
<dbReference type="AlphaFoldDB" id="S5MGU9"/>
<evidence type="ECO:0000313" key="2">
    <source>
        <dbReference type="EMBL" id="AGR41075.1"/>
    </source>
</evidence>
<feature type="binding site" evidence="1">
    <location>
        <position position="179"/>
    </location>
    <ligand>
        <name>Zn(2+)</name>
        <dbReference type="ChEBI" id="CHEBI:29105"/>
    </ligand>
</feature>
<dbReference type="OrthoDB" id="9807664at2"/>
<dbReference type="HOGENOM" id="CLU_083758_1_0_14"/>
<dbReference type="Pfam" id="PF03352">
    <property type="entry name" value="Adenine_glyco"/>
    <property type="match status" value="1"/>
</dbReference>
<dbReference type="PANTHER" id="PTHR30037:SF4">
    <property type="entry name" value="DNA-3-METHYLADENINE GLYCOSYLASE I"/>
    <property type="match status" value="1"/>
</dbReference>
<dbReference type="InterPro" id="IPR011257">
    <property type="entry name" value="DNA_glycosylase"/>
</dbReference>
<keyword evidence="1" id="KW-0479">Metal-binding</keyword>
<dbReference type="SUPFAM" id="SSF48150">
    <property type="entry name" value="DNA-glycosylase"/>
    <property type="match status" value="1"/>
</dbReference>
<dbReference type="STRING" id="1276220.STAIW_v1c04290"/>
<keyword evidence="1" id="KW-0862">Zinc</keyword>
<protein>
    <submittedName>
        <fullName evidence="2">DNA-3-methyladenine glycosidase I</fullName>
    </submittedName>
</protein>
<reference evidence="2 3" key="1">
    <citation type="journal article" date="2013" name="Genome Biol. Evol.">
        <title>Comparison of metabolic capacities and inference of gene content evolution in mosquito-associated Spiroplasma diminutum and S. taiwanense.</title>
        <authorList>
            <person name="Lo W.S."/>
            <person name="Ku C."/>
            <person name="Chen L.L."/>
            <person name="Chang T.H."/>
            <person name="Kuo C.H."/>
        </authorList>
    </citation>
    <scope>NUCLEOTIDE SEQUENCE [LARGE SCALE GENOMIC DNA]</scope>
    <source>
        <strain evidence="2">CT-1</strain>
    </source>
</reference>
<dbReference type="RefSeq" id="WP_020834214.1">
    <property type="nucleotide sequence ID" value="NC_021846.1"/>
</dbReference>
<feature type="binding site" evidence="1">
    <location>
        <position position="175"/>
    </location>
    <ligand>
        <name>Zn(2+)</name>
        <dbReference type="ChEBI" id="CHEBI:29105"/>
    </ligand>
</feature>
<dbReference type="KEGG" id="stai:STAIW_v1c04290"/>
<feature type="binding site" evidence="1">
    <location>
        <position position="17"/>
    </location>
    <ligand>
        <name>Zn(2+)</name>
        <dbReference type="ChEBI" id="CHEBI:29105"/>
    </ligand>
</feature>
<accession>S5MGU9</accession>
<feature type="binding site" evidence="1">
    <location>
        <position position="4"/>
    </location>
    <ligand>
        <name>Zn(2+)</name>
        <dbReference type="ChEBI" id="CHEBI:29105"/>
    </ligand>
</feature>
<sequence>MNRCQWAEGNEILKQYHDIEWGVCVYDDVKLFEILNLECMQAGLSWLIVLKKRNSYKIAFDHWNYKLIEKYDENKISLLMNNVEIIRSLNKIKAIIMNAKAFIEIQNEFETFSNYIWQFVNNKQIVNNYETINQVPAYSDLSNKISLDLKKRGFKYTGKTRIYSFLQACGIINDHIDKCDFKIK</sequence>
<name>S5MGU9_9MOLU</name>
<evidence type="ECO:0000256" key="1">
    <source>
        <dbReference type="PIRSR" id="PIRSR605019-1"/>
    </source>
</evidence>
<dbReference type="PANTHER" id="PTHR30037">
    <property type="entry name" value="DNA-3-METHYLADENINE GLYCOSYLASE 1"/>
    <property type="match status" value="1"/>
</dbReference>
<dbReference type="GO" id="GO:0008725">
    <property type="term" value="F:DNA-3-methyladenine glycosylase activity"/>
    <property type="evidence" value="ECO:0007669"/>
    <property type="project" value="InterPro"/>
</dbReference>
<dbReference type="Gene3D" id="1.10.340.30">
    <property type="entry name" value="Hypothetical protein, domain 2"/>
    <property type="match status" value="1"/>
</dbReference>
<gene>
    <name evidence="2" type="ORF">STAIW_v1c04290</name>
</gene>
<proteinExistence type="predicted"/>
<keyword evidence="3" id="KW-1185">Reference proteome</keyword>
<dbReference type="EMBL" id="CP005074">
    <property type="protein sequence ID" value="AGR41075.1"/>
    <property type="molecule type" value="Genomic_DNA"/>
</dbReference>
<dbReference type="Proteomes" id="UP000014984">
    <property type="component" value="Chromosome"/>
</dbReference>
<dbReference type="InterPro" id="IPR005019">
    <property type="entry name" value="Adenine_glyco"/>
</dbReference>
<evidence type="ECO:0000313" key="3">
    <source>
        <dbReference type="Proteomes" id="UP000014984"/>
    </source>
</evidence>
<dbReference type="eggNOG" id="COG2818">
    <property type="taxonomic scope" value="Bacteria"/>
</dbReference>
<dbReference type="GO" id="GO:0006284">
    <property type="term" value="P:base-excision repair"/>
    <property type="evidence" value="ECO:0007669"/>
    <property type="project" value="InterPro"/>
</dbReference>